<dbReference type="EMBL" id="VCGU01000010">
    <property type="protein sequence ID" value="TRY68275.1"/>
    <property type="molecule type" value="Genomic_DNA"/>
</dbReference>
<gene>
    <name evidence="1" type="ORF">TCAL_16499</name>
</gene>
<keyword evidence="2" id="KW-1185">Reference proteome</keyword>
<evidence type="ECO:0000313" key="2">
    <source>
        <dbReference type="Proteomes" id="UP000318571"/>
    </source>
</evidence>
<protein>
    <submittedName>
        <fullName evidence="1">Uncharacterized protein</fullName>
    </submittedName>
</protein>
<name>A0A553NS66_TIGCA</name>
<organism evidence="1 2">
    <name type="scientific">Tigriopus californicus</name>
    <name type="common">Marine copepod</name>
    <dbReference type="NCBI Taxonomy" id="6832"/>
    <lineage>
        <taxon>Eukaryota</taxon>
        <taxon>Metazoa</taxon>
        <taxon>Ecdysozoa</taxon>
        <taxon>Arthropoda</taxon>
        <taxon>Crustacea</taxon>
        <taxon>Multicrustacea</taxon>
        <taxon>Hexanauplia</taxon>
        <taxon>Copepoda</taxon>
        <taxon>Harpacticoida</taxon>
        <taxon>Harpacticidae</taxon>
        <taxon>Tigriopus</taxon>
    </lineage>
</organism>
<reference evidence="1 2" key="1">
    <citation type="journal article" date="2018" name="Nat. Ecol. Evol.">
        <title>Genomic signatures of mitonuclear coevolution across populations of Tigriopus californicus.</title>
        <authorList>
            <person name="Barreto F.S."/>
            <person name="Watson E.T."/>
            <person name="Lima T.G."/>
            <person name="Willett C.S."/>
            <person name="Edmands S."/>
            <person name="Li W."/>
            <person name="Burton R.S."/>
        </authorList>
    </citation>
    <scope>NUCLEOTIDE SEQUENCE [LARGE SCALE GENOMIC DNA]</scope>
    <source>
        <strain evidence="1 2">San Diego</strain>
    </source>
</reference>
<evidence type="ECO:0000313" key="1">
    <source>
        <dbReference type="EMBL" id="TRY68275.1"/>
    </source>
</evidence>
<comment type="caution">
    <text evidence="1">The sequence shown here is derived from an EMBL/GenBank/DDBJ whole genome shotgun (WGS) entry which is preliminary data.</text>
</comment>
<dbReference type="AlphaFoldDB" id="A0A553NS66"/>
<proteinExistence type="predicted"/>
<dbReference type="Proteomes" id="UP000318571">
    <property type="component" value="Chromosome 1"/>
</dbReference>
<accession>A0A553NS66</accession>
<sequence>MSLEKPTGQPFTQRLEGQIKADNPSRLEIYTKEFYLPLNGTDEWIAEAWESLIARGLGSPQDFQMMETNMRLELNDILYISQLLEQFILEFHFPYLLTSDMCSSNANKDNNIVTTSFDWTLAKNGR</sequence>